<evidence type="ECO:0000313" key="2">
    <source>
        <dbReference type="EMBL" id="GAA4339531.1"/>
    </source>
</evidence>
<feature type="signal peptide" evidence="1">
    <location>
        <begin position="1"/>
        <end position="24"/>
    </location>
</feature>
<gene>
    <name evidence="2" type="ORF">GCM10023149_50270</name>
</gene>
<evidence type="ECO:0000256" key="1">
    <source>
        <dbReference type="SAM" id="SignalP"/>
    </source>
</evidence>
<dbReference type="Proteomes" id="UP001500582">
    <property type="component" value="Unassembled WGS sequence"/>
</dbReference>
<evidence type="ECO:0000313" key="3">
    <source>
        <dbReference type="Proteomes" id="UP001500582"/>
    </source>
</evidence>
<evidence type="ECO:0008006" key="4">
    <source>
        <dbReference type="Google" id="ProtNLM"/>
    </source>
</evidence>
<sequence>MRTTPVKKIYLACILLLCISTGFAQQTVEVKNKLGDNVTEKYSILKDSTNEVRDGLYQCIYGKNIAFASGHYTRGKKTGLWHFFNKKGRLMQNYNYDIQKVLYEAPTDSAKNVVYVVDKEFTEKDTVTKPIIVGGSYYGYLPYVRNFYLPQDIKGTYMGQFSVVIELLVSPGGRLADYKVHVTAPGYDKVAKMSLKNISEGDKIFIPAYYNGEAISSTVLLKCRINNSGKLVF</sequence>
<name>A0ABP8HIV0_9SPHI</name>
<dbReference type="EMBL" id="BAABFT010000023">
    <property type="protein sequence ID" value="GAA4339531.1"/>
    <property type="molecule type" value="Genomic_DNA"/>
</dbReference>
<keyword evidence="3" id="KW-1185">Reference proteome</keyword>
<reference evidence="3" key="1">
    <citation type="journal article" date="2019" name="Int. J. Syst. Evol. Microbiol.">
        <title>The Global Catalogue of Microorganisms (GCM) 10K type strain sequencing project: providing services to taxonomists for standard genome sequencing and annotation.</title>
        <authorList>
            <consortium name="The Broad Institute Genomics Platform"/>
            <consortium name="The Broad Institute Genome Sequencing Center for Infectious Disease"/>
            <person name="Wu L."/>
            <person name="Ma J."/>
        </authorList>
    </citation>
    <scope>NUCLEOTIDE SEQUENCE [LARGE SCALE GENOMIC DNA]</scope>
    <source>
        <strain evidence="3">JCM 17705</strain>
    </source>
</reference>
<organism evidence="2 3">
    <name type="scientific">Mucilaginibacter gynuensis</name>
    <dbReference type="NCBI Taxonomy" id="1302236"/>
    <lineage>
        <taxon>Bacteria</taxon>
        <taxon>Pseudomonadati</taxon>
        <taxon>Bacteroidota</taxon>
        <taxon>Sphingobacteriia</taxon>
        <taxon>Sphingobacteriales</taxon>
        <taxon>Sphingobacteriaceae</taxon>
        <taxon>Mucilaginibacter</taxon>
    </lineage>
</organism>
<keyword evidence="1" id="KW-0732">Signal</keyword>
<protein>
    <recommendedName>
        <fullName evidence="4">MORN repeat protein</fullName>
    </recommendedName>
</protein>
<comment type="caution">
    <text evidence="2">The sequence shown here is derived from an EMBL/GenBank/DDBJ whole genome shotgun (WGS) entry which is preliminary data.</text>
</comment>
<accession>A0ABP8HIV0</accession>
<proteinExistence type="predicted"/>
<feature type="chain" id="PRO_5045753897" description="MORN repeat protein" evidence="1">
    <location>
        <begin position="25"/>
        <end position="233"/>
    </location>
</feature>